<keyword evidence="2" id="KW-0862">Zinc</keyword>
<dbReference type="SMART" id="SM00184">
    <property type="entry name" value="RING"/>
    <property type="match status" value="1"/>
</dbReference>
<protein>
    <recommendedName>
        <fullName evidence="6">RING-type domain-containing protein</fullName>
    </recommendedName>
</protein>
<dbReference type="Gene3D" id="3.30.40.10">
    <property type="entry name" value="Zinc/RING finger domain, C3HC4 (zinc finger)"/>
    <property type="match status" value="1"/>
</dbReference>
<evidence type="ECO:0000256" key="3">
    <source>
        <dbReference type="PROSITE-ProRule" id="PRU00175"/>
    </source>
</evidence>
<proteinExistence type="predicted"/>
<organism evidence="7 8">
    <name type="scientific">Cryptolaemus montrouzieri</name>
    <dbReference type="NCBI Taxonomy" id="559131"/>
    <lineage>
        <taxon>Eukaryota</taxon>
        <taxon>Metazoa</taxon>
        <taxon>Ecdysozoa</taxon>
        <taxon>Arthropoda</taxon>
        <taxon>Hexapoda</taxon>
        <taxon>Insecta</taxon>
        <taxon>Pterygota</taxon>
        <taxon>Neoptera</taxon>
        <taxon>Endopterygota</taxon>
        <taxon>Coleoptera</taxon>
        <taxon>Polyphaga</taxon>
        <taxon>Cucujiformia</taxon>
        <taxon>Coccinelloidea</taxon>
        <taxon>Coccinellidae</taxon>
        <taxon>Scymninae</taxon>
        <taxon>Scymnini</taxon>
        <taxon>Cryptolaemus</taxon>
    </lineage>
</organism>
<feature type="region of interest" description="Disordered" evidence="5">
    <location>
        <begin position="265"/>
        <end position="294"/>
    </location>
</feature>
<keyword evidence="1 3" id="KW-0863">Zinc-finger</keyword>
<evidence type="ECO:0000256" key="2">
    <source>
        <dbReference type="ARBA" id="ARBA00022833"/>
    </source>
</evidence>
<sequence length="428" mass="48817">MEINCIICSDLFCQSSEIVVNQCGHIFHHTCLLQWIERSKTCPQCRTRATEKSIYKVFFNFLNTDHIVDNVGTLQAKLDGANFKLKLNQKEIKELIVKCDLREAQNIELRELVSELESKIRSLESGVNGLKEQVSFYRNKAKETERLQSEVMTLKSSLRDVEKVQTAIHGTRSEVTEILRNETSIEALALLSATLKKTLIDLEQKNTILLSKVRHTQNDTSKYKRECRTLETTNAELKQNLSDSKKIWDEEKRYLKQKIEELNERLNERKDKSPKPMDSSLQRILTESPAPLPRRRVKLESDGLEMKGSPTVEETVMNIMDSDSPYLQTKPSYGSIFGAKYTTKIGQKKSIFKTTPQEVVPSKPTTSHTVYTGLGGQVNEDYFKFPVKKSSPVGLKRHKSSSSVSTTKFRKLTALPSTKKITDFITAD</sequence>
<keyword evidence="8" id="KW-1185">Reference proteome</keyword>
<dbReference type="InterPro" id="IPR052639">
    <property type="entry name" value="TRAIP_ubiq-protein_ligase"/>
</dbReference>
<dbReference type="Pfam" id="PF13639">
    <property type="entry name" value="zf-RING_2"/>
    <property type="match status" value="1"/>
</dbReference>
<dbReference type="PANTHER" id="PTHR46569">
    <property type="entry name" value="E3 UBIQUITIN-PROTEIN LIGASE TRAIP"/>
    <property type="match status" value="1"/>
</dbReference>
<dbReference type="AlphaFoldDB" id="A0ABD2PDP3"/>
<feature type="domain" description="RING-type" evidence="6">
    <location>
        <begin position="5"/>
        <end position="46"/>
    </location>
</feature>
<keyword evidence="4" id="KW-0175">Coiled coil</keyword>
<dbReference type="SUPFAM" id="SSF57850">
    <property type="entry name" value="RING/U-box"/>
    <property type="match status" value="1"/>
</dbReference>
<dbReference type="PANTHER" id="PTHR46569:SF1">
    <property type="entry name" value="E3 UBIQUITIN-PROTEIN LIGASE RFWD3-RELATED"/>
    <property type="match status" value="1"/>
</dbReference>
<dbReference type="EMBL" id="JABFTP020000185">
    <property type="protein sequence ID" value="KAL3289111.1"/>
    <property type="molecule type" value="Genomic_DNA"/>
</dbReference>
<gene>
    <name evidence="7" type="ORF">HHI36_003553</name>
</gene>
<dbReference type="Gene3D" id="1.10.287.1490">
    <property type="match status" value="1"/>
</dbReference>
<evidence type="ECO:0000256" key="4">
    <source>
        <dbReference type="SAM" id="Coils"/>
    </source>
</evidence>
<accession>A0ABD2PDP3</accession>
<dbReference type="InterPro" id="IPR013083">
    <property type="entry name" value="Znf_RING/FYVE/PHD"/>
</dbReference>
<evidence type="ECO:0000313" key="8">
    <source>
        <dbReference type="Proteomes" id="UP001516400"/>
    </source>
</evidence>
<feature type="compositionally biased region" description="Basic and acidic residues" evidence="5">
    <location>
        <begin position="265"/>
        <end position="275"/>
    </location>
</feature>
<reference evidence="7 8" key="1">
    <citation type="journal article" date="2021" name="BMC Biol.">
        <title>Horizontally acquired antibacterial genes associated with adaptive radiation of ladybird beetles.</title>
        <authorList>
            <person name="Li H.S."/>
            <person name="Tang X.F."/>
            <person name="Huang Y.H."/>
            <person name="Xu Z.Y."/>
            <person name="Chen M.L."/>
            <person name="Du X.Y."/>
            <person name="Qiu B.Y."/>
            <person name="Chen P.T."/>
            <person name="Zhang W."/>
            <person name="Slipinski A."/>
            <person name="Escalona H.E."/>
            <person name="Waterhouse R.M."/>
            <person name="Zwick A."/>
            <person name="Pang H."/>
        </authorList>
    </citation>
    <scope>NUCLEOTIDE SEQUENCE [LARGE SCALE GENOMIC DNA]</scope>
    <source>
        <strain evidence="7">SYSU2018</strain>
    </source>
</reference>
<keyword evidence="1 3" id="KW-0479">Metal-binding</keyword>
<dbReference type="Proteomes" id="UP001516400">
    <property type="component" value="Unassembled WGS sequence"/>
</dbReference>
<evidence type="ECO:0000256" key="1">
    <source>
        <dbReference type="ARBA" id="ARBA00022771"/>
    </source>
</evidence>
<comment type="caution">
    <text evidence="7">The sequence shown here is derived from an EMBL/GenBank/DDBJ whole genome shotgun (WGS) entry which is preliminary data.</text>
</comment>
<name>A0ABD2PDP3_9CUCU</name>
<evidence type="ECO:0000259" key="6">
    <source>
        <dbReference type="PROSITE" id="PS50089"/>
    </source>
</evidence>
<evidence type="ECO:0000256" key="5">
    <source>
        <dbReference type="SAM" id="MobiDB-lite"/>
    </source>
</evidence>
<dbReference type="PROSITE" id="PS50089">
    <property type="entry name" value="ZF_RING_2"/>
    <property type="match status" value="1"/>
</dbReference>
<dbReference type="GO" id="GO:0008270">
    <property type="term" value="F:zinc ion binding"/>
    <property type="evidence" value="ECO:0007669"/>
    <property type="project" value="UniProtKB-KW"/>
</dbReference>
<evidence type="ECO:0000313" key="7">
    <source>
        <dbReference type="EMBL" id="KAL3289111.1"/>
    </source>
</evidence>
<dbReference type="InterPro" id="IPR001841">
    <property type="entry name" value="Znf_RING"/>
</dbReference>
<feature type="coiled-coil region" evidence="4">
    <location>
        <begin position="106"/>
        <end position="147"/>
    </location>
</feature>